<dbReference type="GO" id="GO:0005615">
    <property type="term" value="C:extracellular space"/>
    <property type="evidence" value="ECO:0007669"/>
    <property type="project" value="InterPro"/>
</dbReference>
<sequence>IIEKSLDWLISQQSLNGSFPEVGRIFDTDLQGGSSQGLGLTAFVLMALLEADNDRDIATSSRFSSAINLALDYVSRGLDGNDDPYSVALITYAMHMANHPLRDGAFNLLESMAKIKDDGQQKYWERKKTAFDEKNPWTDNTRPITVETTAYALRTYMQRNLIGDSIPVVRWLLEQRNERGGFISTQDTVVGLAALATFARYTRSASTEMNIHVTYEGGSHDFQINSNNAIVLQEMKLPSTTRWISVDSTGTGIGLVQLSWGYNLEVTGAWPLFNLDPQVDRTSNANQLHLSVCTYYTGGNSSNMAVMEVNVPTGYTVNTDRLLNLYHYPEV</sequence>
<evidence type="ECO:0000313" key="5">
    <source>
        <dbReference type="EMBL" id="CAG7733701.1"/>
    </source>
</evidence>
<dbReference type="Pfam" id="PF07678">
    <property type="entry name" value="TED_complement"/>
    <property type="match status" value="1"/>
</dbReference>
<comment type="caution">
    <text evidence="5">The sequence shown here is derived from an EMBL/GenBank/DDBJ whole genome shotgun (WGS) entry which is preliminary data.</text>
</comment>
<protein>
    <submittedName>
        <fullName evidence="5">Uncharacterized protein</fullName>
    </submittedName>
</protein>
<reference evidence="5" key="1">
    <citation type="submission" date="2021-06" db="EMBL/GenBank/DDBJ databases">
        <authorList>
            <person name="Hodson N. C."/>
            <person name="Mongue J. A."/>
            <person name="Jaron S. K."/>
        </authorList>
    </citation>
    <scope>NUCLEOTIDE SEQUENCE</scope>
</reference>
<dbReference type="Proteomes" id="UP000708208">
    <property type="component" value="Unassembled WGS sequence"/>
</dbReference>
<evidence type="ECO:0000256" key="1">
    <source>
        <dbReference type="ARBA" id="ARBA00022729"/>
    </source>
</evidence>
<gene>
    <name evidence="5" type="ORF">AFUS01_LOCUS22127</name>
</gene>
<dbReference type="InterPro" id="IPR049135">
    <property type="entry name" value="TEP1_CUB2"/>
</dbReference>
<feature type="domain" description="TEP1 second CUB" evidence="4">
    <location>
        <begin position="210"/>
        <end position="262"/>
    </location>
</feature>
<proteinExistence type="predicted"/>
<dbReference type="EMBL" id="CAJVCH010253903">
    <property type="protein sequence ID" value="CAG7733701.1"/>
    <property type="molecule type" value="Genomic_DNA"/>
</dbReference>
<keyword evidence="1" id="KW-0732">Signal</keyword>
<dbReference type="PANTHER" id="PTHR11412">
    <property type="entry name" value="MACROGLOBULIN / COMPLEMENT"/>
    <property type="match status" value="1"/>
</dbReference>
<dbReference type="Pfam" id="PF21412">
    <property type="entry name" value="TEP1_CUB2"/>
    <property type="match status" value="1"/>
</dbReference>
<dbReference type="InterPro" id="IPR011626">
    <property type="entry name" value="Alpha-macroglobulin_TED"/>
</dbReference>
<evidence type="ECO:0000313" key="6">
    <source>
        <dbReference type="Proteomes" id="UP000708208"/>
    </source>
</evidence>
<name>A0A8J2PE01_9HEXA</name>
<dbReference type="InterPro" id="IPR050473">
    <property type="entry name" value="A2M/Complement_sys"/>
</dbReference>
<dbReference type="PANTHER" id="PTHR11412:SF136">
    <property type="entry name" value="CD109 ANTIGEN"/>
    <property type="match status" value="1"/>
</dbReference>
<evidence type="ECO:0000259" key="4">
    <source>
        <dbReference type="Pfam" id="PF21412"/>
    </source>
</evidence>
<dbReference type="OrthoDB" id="9998011at2759"/>
<evidence type="ECO:0000256" key="2">
    <source>
        <dbReference type="ARBA" id="ARBA00022966"/>
    </source>
</evidence>
<feature type="domain" description="Alpha-macroglobulin-like TED" evidence="3">
    <location>
        <begin position="2"/>
        <end position="197"/>
    </location>
</feature>
<feature type="non-terminal residue" evidence="5">
    <location>
        <position position="1"/>
    </location>
</feature>
<dbReference type="AlphaFoldDB" id="A0A8J2PE01"/>
<keyword evidence="6" id="KW-1185">Reference proteome</keyword>
<organism evidence="5 6">
    <name type="scientific">Allacma fusca</name>
    <dbReference type="NCBI Taxonomy" id="39272"/>
    <lineage>
        <taxon>Eukaryota</taxon>
        <taxon>Metazoa</taxon>
        <taxon>Ecdysozoa</taxon>
        <taxon>Arthropoda</taxon>
        <taxon>Hexapoda</taxon>
        <taxon>Collembola</taxon>
        <taxon>Symphypleona</taxon>
        <taxon>Sminthuridae</taxon>
        <taxon>Allacma</taxon>
    </lineage>
</organism>
<accession>A0A8J2PE01</accession>
<keyword evidence="2" id="KW-0882">Thioester bond</keyword>
<evidence type="ECO:0000259" key="3">
    <source>
        <dbReference type="Pfam" id="PF07678"/>
    </source>
</evidence>